<sequence>MMETSDAWLLLIVSLPSNSATARMRIWRTLKTIGCGALRDGAYLLPLRPAQERQLKELAAETEREGGTAWLLNVASRSEQEYRALRELFSRGEAWSALASDLALASKALPTLAPADINRTLRKLRREYDAIATIDYFPGAESAAAQAAWMDYVHSAERLLAPGEPSASSAPIQLLDRASYQGRRWATRKRMWIDRVASAWLIRRFIDPQAEFLWLETPADCPADALGFDFDGAVFTHAGERVSFEVLLASFGLEGDPALQRLGAMVHVLDVGGGFVPEAAGFEAAMTGARHTTEDDDQLLAMMGGVLDAFYIHFSNAATAQ</sequence>
<proteinExistence type="predicted"/>
<dbReference type="InterPro" id="IPR018634">
    <property type="entry name" value="ChrB_C"/>
</dbReference>
<reference evidence="3 4" key="1">
    <citation type="submission" date="2019-11" db="EMBL/GenBank/DDBJ databases">
        <title>Type strains purchased from KCTC, JCM and DSMZ.</title>
        <authorList>
            <person name="Lu H."/>
        </authorList>
    </citation>
    <scope>NUCLEOTIDE SEQUENCE [LARGE SCALE GENOMIC DNA]</scope>
    <source>
        <strain evidence="3 4">JCM 31587</strain>
    </source>
</reference>
<keyword evidence="4" id="KW-1185">Reference proteome</keyword>
<evidence type="ECO:0000259" key="1">
    <source>
        <dbReference type="Pfam" id="PF09828"/>
    </source>
</evidence>
<accession>A0A6L6Q9J4</accession>
<name>A0A6L6Q9J4_9BURK</name>
<evidence type="ECO:0008006" key="5">
    <source>
        <dbReference type="Google" id="ProtNLM"/>
    </source>
</evidence>
<evidence type="ECO:0000313" key="4">
    <source>
        <dbReference type="Proteomes" id="UP000472320"/>
    </source>
</evidence>
<feature type="domain" description="ChrB N-terminal" evidence="2">
    <location>
        <begin position="23"/>
        <end position="143"/>
    </location>
</feature>
<dbReference type="Proteomes" id="UP000472320">
    <property type="component" value="Unassembled WGS sequence"/>
</dbReference>
<dbReference type="InterPro" id="IPR046858">
    <property type="entry name" value="ChrB_N"/>
</dbReference>
<dbReference type="AlphaFoldDB" id="A0A6L6Q9J4"/>
<dbReference type="EMBL" id="WNKX01000001">
    <property type="protein sequence ID" value="MTW09148.1"/>
    <property type="molecule type" value="Genomic_DNA"/>
</dbReference>
<dbReference type="Pfam" id="PF20229">
    <property type="entry name" value="ChrB_N"/>
    <property type="match status" value="1"/>
</dbReference>
<evidence type="ECO:0000259" key="2">
    <source>
        <dbReference type="Pfam" id="PF20229"/>
    </source>
</evidence>
<feature type="domain" description="ChrB C-terminal" evidence="1">
    <location>
        <begin position="185"/>
        <end position="313"/>
    </location>
</feature>
<evidence type="ECO:0000313" key="3">
    <source>
        <dbReference type="EMBL" id="MTW09148.1"/>
    </source>
</evidence>
<organism evidence="3 4">
    <name type="scientific">Massilia eburnea</name>
    <dbReference type="NCBI Taxonomy" id="1776165"/>
    <lineage>
        <taxon>Bacteria</taxon>
        <taxon>Pseudomonadati</taxon>
        <taxon>Pseudomonadota</taxon>
        <taxon>Betaproteobacteria</taxon>
        <taxon>Burkholderiales</taxon>
        <taxon>Oxalobacteraceae</taxon>
        <taxon>Telluria group</taxon>
        <taxon>Massilia</taxon>
    </lineage>
</organism>
<comment type="caution">
    <text evidence="3">The sequence shown here is derived from an EMBL/GenBank/DDBJ whole genome shotgun (WGS) entry which is preliminary data.</text>
</comment>
<dbReference type="Pfam" id="PF09828">
    <property type="entry name" value="ChrB_C"/>
    <property type="match status" value="1"/>
</dbReference>
<protein>
    <recommendedName>
        <fullName evidence="5">Chromate resistance protein</fullName>
    </recommendedName>
</protein>
<gene>
    <name evidence="3" type="ORF">GM658_00905</name>
</gene>